<dbReference type="EMBL" id="CP072748">
    <property type="protein sequence ID" value="QTX10654.1"/>
    <property type="molecule type" value="Genomic_DNA"/>
</dbReference>
<accession>A0A8B0SI10</accession>
<keyword evidence="1" id="KW-0812">Transmembrane</keyword>
<sequence>MKIANLKTNAITALKITAIGVGSAIAIIALTAVIYAAILNPAFETLAFVTTSLALGFVWLGLALHFKRQIKAVKLPEPTCHITCK</sequence>
<name>A0A8B0SI10_9GAMM</name>
<dbReference type="EMBL" id="JAFMPM010000005">
    <property type="protein sequence ID" value="MBO0611686.1"/>
    <property type="molecule type" value="Genomic_DNA"/>
</dbReference>
<feature type="transmembrane region" description="Helical" evidence="1">
    <location>
        <begin position="12"/>
        <end position="39"/>
    </location>
</feature>
<dbReference type="Proteomes" id="UP000664466">
    <property type="component" value="Unassembled WGS sequence"/>
</dbReference>
<reference evidence="3" key="2">
    <citation type="submission" date="2021-04" db="EMBL/GenBank/DDBJ databases">
        <title>Complete Genome and methylome analysis of Thiothrix fructosivorans ATCC 49748.</title>
        <authorList>
            <person name="Fomenkov A."/>
            <person name="Sun L."/>
            <person name="Vincze T."/>
            <person name="Grabovich M.Y."/>
            <person name="Roberts R.J."/>
        </authorList>
    </citation>
    <scope>NUCLEOTIDE SEQUENCE</scope>
    <source>
        <strain evidence="3">ATCC 49748</strain>
    </source>
</reference>
<gene>
    <name evidence="2" type="ORF">J1836_01915</name>
    <name evidence="3" type="ORF">J1836_019150</name>
</gene>
<evidence type="ECO:0000313" key="4">
    <source>
        <dbReference type="Proteomes" id="UP000664466"/>
    </source>
</evidence>
<keyword evidence="1" id="KW-0472">Membrane</keyword>
<proteinExistence type="predicted"/>
<organism evidence="3">
    <name type="scientific">Thiothrix fructosivorans</name>
    <dbReference type="NCBI Taxonomy" id="111770"/>
    <lineage>
        <taxon>Bacteria</taxon>
        <taxon>Pseudomonadati</taxon>
        <taxon>Pseudomonadota</taxon>
        <taxon>Gammaproteobacteria</taxon>
        <taxon>Thiotrichales</taxon>
        <taxon>Thiotrichaceae</taxon>
        <taxon>Thiothrix</taxon>
    </lineage>
</organism>
<dbReference type="RefSeq" id="WP_207249578.1">
    <property type="nucleotide sequence ID" value="NZ_JAFMPM010000005.1"/>
</dbReference>
<protein>
    <submittedName>
        <fullName evidence="3">Uncharacterized protein</fullName>
    </submittedName>
</protein>
<keyword evidence="4" id="KW-1185">Reference proteome</keyword>
<keyword evidence="1" id="KW-1133">Transmembrane helix</keyword>
<feature type="transmembrane region" description="Helical" evidence="1">
    <location>
        <begin position="45"/>
        <end position="66"/>
    </location>
</feature>
<evidence type="ECO:0000256" key="1">
    <source>
        <dbReference type="SAM" id="Phobius"/>
    </source>
</evidence>
<dbReference type="AlphaFoldDB" id="A0A8B0SI10"/>
<reference evidence="2 4" key="1">
    <citation type="submission" date="2021-03" db="EMBL/GenBank/DDBJ databases">
        <title>Draft genome and methylome analysis of Thiotrix fructosivoruns ATCC 49748.</title>
        <authorList>
            <person name="Fomenkov A."/>
            <person name="Grabovich M.Y."/>
            <person name="Roberts R.J."/>
        </authorList>
    </citation>
    <scope>NUCLEOTIDE SEQUENCE [LARGE SCALE GENOMIC DNA]</scope>
    <source>
        <strain evidence="2 4">ATCC 49748</strain>
        <plasmid evidence="2">pTfr446</plasmid>
    </source>
</reference>
<keyword evidence="2" id="KW-0614">Plasmid</keyword>
<evidence type="ECO:0000313" key="3">
    <source>
        <dbReference type="EMBL" id="QTX10654.1"/>
    </source>
</evidence>
<geneLocation type="plasmid" evidence="2">
    <name>pTfr446</name>
</geneLocation>
<evidence type="ECO:0000313" key="2">
    <source>
        <dbReference type="EMBL" id="MBO0611686.1"/>
    </source>
</evidence>